<evidence type="ECO:0000313" key="22">
    <source>
        <dbReference type="Proteomes" id="UP000674938"/>
    </source>
</evidence>
<dbReference type="Gene3D" id="3.40.1110.10">
    <property type="entry name" value="Calcium-transporting ATPase, cytoplasmic domain N"/>
    <property type="match status" value="1"/>
</dbReference>
<accession>A0A940P551</accession>
<evidence type="ECO:0000313" key="21">
    <source>
        <dbReference type="EMBL" id="MBP1041602.1"/>
    </source>
</evidence>
<dbReference type="GO" id="GO:0005886">
    <property type="term" value="C:plasma membrane"/>
    <property type="evidence" value="ECO:0007669"/>
    <property type="project" value="UniProtKB-SubCell"/>
</dbReference>
<dbReference type="PRINTS" id="PR01836">
    <property type="entry name" value="MGATPASE"/>
</dbReference>
<keyword evidence="13" id="KW-1278">Translocase</keyword>
<name>A0A940P551_9ENTE</name>
<evidence type="ECO:0000256" key="6">
    <source>
        <dbReference type="ARBA" id="ARBA00022475"/>
    </source>
</evidence>
<evidence type="ECO:0000256" key="10">
    <source>
        <dbReference type="ARBA" id="ARBA00022741"/>
    </source>
</evidence>
<keyword evidence="11" id="KW-0067">ATP-binding</keyword>
<evidence type="ECO:0000256" key="7">
    <source>
        <dbReference type="ARBA" id="ARBA00022519"/>
    </source>
</evidence>
<dbReference type="SUPFAM" id="SSF81653">
    <property type="entry name" value="Calcium ATPase, transduction domain A"/>
    <property type="match status" value="1"/>
</dbReference>
<organism evidence="21 22">
    <name type="scientific">Vagococcus allomyrinae</name>
    <dbReference type="NCBI Taxonomy" id="2794353"/>
    <lineage>
        <taxon>Bacteria</taxon>
        <taxon>Bacillati</taxon>
        <taxon>Bacillota</taxon>
        <taxon>Bacilli</taxon>
        <taxon>Lactobacillales</taxon>
        <taxon>Enterococcaceae</taxon>
        <taxon>Vagococcus</taxon>
    </lineage>
</organism>
<keyword evidence="15 19" id="KW-0472">Membrane</keyword>
<comment type="function">
    <text evidence="1">Mediates magnesium influx to the cytosol.</text>
</comment>
<evidence type="ECO:0000256" key="16">
    <source>
        <dbReference type="ARBA" id="ARBA00029806"/>
    </source>
</evidence>
<dbReference type="Gene3D" id="3.40.50.1000">
    <property type="entry name" value="HAD superfamily/HAD-like"/>
    <property type="match status" value="1"/>
</dbReference>
<dbReference type="InterPro" id="IPR018303">
    <property type="entry name" value="ATPase_P-typ_P_site"/>
</dbReference>
<keyword evidence="6" id="KW-1003">Cell membrane</keyword>
<keyword evidence="10" id="KW-0547">Nucleotide-binding</keyword>
<comment type="catalytic activity">
    <reaction evidence="17">
        <text>Mg(2+)(out) + ATP + H2O = Mg(2+)(in) + ADP + phosphate + H(+)</text>
        <dbReference type="Rhea" id="RHEA:10260"/>
        <dbReference type="ChEBI" id="CHEBI:15377"/>
        <dbReference type="ChEBI" id="CHEBI:15378"/>
        <dbReference type="ChEBI" id="CHEBI:18420"/>
        <dbReference type="ChEBI" id="CHEBI:30616"/>
        <dbReference type="ChEBI" id="CHEBI:43474"/>
        <dbReference type="ChEBI" id="CHEBI:456216"/>
        <dbReference type="EC" id="7.2.2.14"/>
    </reaction>
</comment>
<dbReference type="EMBL" id="JAEEGA010000006">
    <property type="protein sequence ID" value="MBP1041602.1"/>
    <property type="molecule type" value="Genomic_DNA"/>
</dbReference>
<evidence type="ECO:0000256" key="15">
    <source>
        <dbReference type="ARBA" id="ARBA00023136"/>
    </source>
</evidence>
<dbReference type="InterPro" id="IPR059000">
    <property type="entry name" value="ATPase_P-type_domA"/>
</dbReference>
<dbReference type="SFLD" id="SFLDS00003">
    <property type="entry name" value="Haloacid_Dehalogenase"/>
    <property type="match status" value="1"/>
</dbReference>
<dbReference type="GO" id="GO:0015444">
    <property type="term" value="F:P-type magnesium transporter activity"/>
    <property type="evidence" value="ECO:0007669"/>
    <property type="project" value="UniProtKB-EC"/>
</dbReference>
<evidence type="ECO:0000259" key="20">
    <source>
        <dbReference type="SMART" id="SM00831"/>
    </source>
</evidence>
<dbReference type="SUPFAM" id="SSF81660">
    <property type="entry name" value="Metal cation-transporting ATPase, ATP-binding domain N"/>
    <property type="match status" value="1"/>
</dbReference>
<gene>
    <name evidence="21" type="primary">mgtA</name>
    <name evidence="21" type="ORF">I6N95_11345</name>
</gene>
<dbReference type="InterPro" id="IPR023299">
    <property type="entry name" value="ATPase_P-typ_cyto_dom_N"/>
</dbReference>
<dbReference type="InterPro" id="IPR008250">
    <property type="entry name" value="ATPase_P-typ_transduc_dom_A_sf"/>
</dbReference>
<evidence type="ECO:0000256" key="11">
    <source>
        <dbReference type="ARBA" id="ARBA00022840"/>
    </source>
</evidence>
<reference evidence="21" key="1">
    <citation type="submission" date="2020-12" db="EMBL/GenBank/DDBJ databases">
        <title>Vagococcus allomyrinae sp. nov. and Enterococcus lavae sp. nov., isolated from the larvae of Allomyrina dichotoma.</title>
        <authorList>
            <person name="Lee S.D."/>
        </authorList>
    </citation>
    <scope>NUCLEOTIDE SEQUENCE</scope>
    <source>
        <strain evidence="21">BWB3-3</strain>
    </source>
</reference>
<dbReference type="Proteomes" id="UP000674938">
    <property type="component" value="Unassembled WGS sequence"/>
</dbReference>
<dbReference type="Gene3D" id="1.20.1110.10">
    <property type="entry name" value="Calcium-transporting ATPase, transmembrane domain"/>
    <property type="match status" value="1"/>
</dbReference>
<feature type="transmembrane region" description="Helical" evidence="19">
    <location>
        <begin position="827"/>
        <end position="850"/>
    </location>
</feature>
<evidence type="ECO:0000256" key="9">
    <source>
        <dbReference type="ARBA" id="ARBA00022692"/>
    </source>
</evidence>
<feature type="compositionally biased region" description="Basic and acidic residues" evidence="18">
    <location>
        <begin position="1"/>
        <end position="14"/>
    </location>
</feature>
<comment type="caution">
    <text evidence="21">The sequence shown here is derived from an EMBL/GenBank/DDBJ whole genome shotgun (WGS) entry which is preliminary data.</text>
</comment>
<dbReference type="AlphaFoldDB" id="A0A940P551"/>
<dbReference type="Pfam" id="PF00690">
    <property type="entry name" value="Cation_ATPase_N"/>
    <property type="match status" value="1"/>
</dbReference>
<keyword evidence="14 19" id="KW-1133">Transmembrane helix</keyword>
<comment type="similarity">
    <text evidence="3">Belongs to the cation transport ATPase (P-type) (TC 3.A.3) family. Type IIIB subfamily.</text>
</comment>
<sequence>MSKFFSSRESEEKLMMNTSKNKKTTIKINRQEAKDSELKKLAALSERELMMEFRTSADGLTTADAALRLEEHGPNEIAAQSPIPAWKLLFHAFQDPFVYVLALLLVVSAITGDYDAAVIMGIMISCSVIIKFIQDFRSQKASFELKEMIENTCAITRDGVTTEIPMDEVVPGDIVTLSTGDMIPADAVLIWTNDLFVNQSSLTGESMPVEKFVDAGIDVQKIQSDDITALDMQDLVFMGTDVLSGQGKAIILRTGEGTFFGDIAKSASGKRGDTAFDVGISKVSKLLLRMVAVLFPVVLLLNGFTKGDWSQAFFFAIAVAVGLTPEMLPMIVTSNLAKGALSLSKEKVIVKELASIQNLGSMDVLCTDKTGTITEDRVVLVKHVNPLGEVDEAVLDMAYLNSKYQTGWKNLIDHAVLNYYDTYPEKQSFETVKKVDEIPFDFSRRRLTVAVELDGHHVMVTKGAVEEMEDSCSHVAINGELVAITEELKKQMRDVNIKMNKQGMRVIAVAYRKDVHSEPVYTVKDETGMTLIGFVGFLDPAKQSAVTAIASLHQHGVNVKVLTGDNEIVARKVCKDVGIQVDEVLNGLQIAEMSDEELRKKVDGINLFAKLSPMQKSRIIDLLQVNGHTVGFMGDGINDAPALRKADVGISVDTAADITKDASSIILLEKSLNVLEHGILEGRKVFSNMMKYIKITISSNFGNVFSVLVASAFLPFLPMLSIQLLIQNLIYDIAQLTTPWDNVDEEDIIKPVSWETTGLLKFTLCIGPVSSIFDIATFLVMWFVFGANTVAQQGVFQAGWFLVGLISQTLVVHIVRTKKLPFIQSRASLPLVLSSVVAIVAGLVLVISPLRKGFDFAALPVAYWPWLVGILVAYVITTEIAKRIYIRVNREWL</sequence>
<dbReference type="SUPFAM" id="SSF81665">
    <property type="entry name" value="Calcium ATPase, transmembrane domain M"/>
    <property type="match status" value="1"/>
</dbReference>
<dbReference type="NCBIfam" id="TIGR01494">
    <property type="entry name" value="ATPase_P-type"/>
    <property type="match status" value="1"/>
</dbReference>
<feature type="region of interest" description="Disordered" evidence="18">
    <location>
        <begin position="1"/>
        <end position="22"/>
    </location>
</feature>
<dbReference type="InterPro" id="IPR044492">
    <property type="entry name" value="P_typ_ATPase_HD_dom"/>
</dbReference>
<dbReference type="NCBIfam" id="TIGR01524">
    <property type="entry name" value="ATPase-IIIB_Mg"/>
    <property type="match status" value="1"/>
</dbReference>
<feature type="domain" description="Cation-transporting P-type ATPase N-terminal" evidence="20">
    <location>
        <begin position="40"/>
        <end position="113"/>
    </location>
</feature>
<dbReference type="CDD" id="cd02077">
    <property type="entry name" value="P-type_ATPase_Mg"/>
    <property type="match status" value="1"/>
</dbReference>
<keyword evidence="8" id="KW-0597">Phosphoprotein</keyword>
<evidence type="ECO:0000256" key="2">
    <source>
        <dbReference type="ARBA" id="ARBA00004429"/>
    </source>
</evidence>
<dbReference type="InterPro" id="IPR001757">
    <property type="entry name" value="P_typ_ATPase"/>
</dbReference>
<dbReference type="PANTHER" id="PTHR42861">
    <property type="entry name" value="CALCIUM-TRANSPORTING ATPASE"/>
    <property type="match status" value="1"/>
</dbReference>
<dbReference type="Gene3D" id="2.70.150.10">
    <property type="entry name" value="Calcium-transporting ATPase, cytoplasmic transduction domain A"/>
    <property type="match status" value="1"/>
</dbReference>
<feature type="transmembrane region" description="Helical" evidence="19">
    <location>
        <begin position="797"/>
        <end position="815"/>
    </location>
</feature>
<dbReference type="SFLD" id="SFLDF00027">
    <property type="entry name" value="p-type_atpase"/>
    <property type="match status" value="1"/>
</dbReference>
<dbReference type="Pfam" id="PF00122">
    <property type="entry name" value="E1-E2_ATPase"/>
    <property type="match status" value="1"/>
</dbReference>
<keyword evidence="22" id="KW-1185">Reference proteome</keyword>
<evidence type="ECO:0000256" key="4">
    <source>
        <dbReference type="ARBA" id="ARBA00012786"/>
    </source>
</evidence>
<evidence type="ECO:0000256" key="1">
    <source>
        <dbReference type="ARBA" id="ARBA00003954"/>
    </source>
</evidence>
<dbReference type="SUPFAM" id="SSF56784">
    <property type="entry name" value="HAD-like"/>
    <property type="match status" value="1"/>
</dbReference>
<dbReference type="Pfam" id="PF00689">
    <property type="entry name" value="Cation_ATPase_C"/>
    <property type="match status" value="1"/>
</dbReference>
<feature type="transmembrane region" description="Helical" evidence="19">
    <location>
        <begin position="862"/>
        <end position="881"/>
    </location>
</feature>
<evidence type="ECO:0000256" key="13">
    <source>
        <dbReference type="ARBA" id="ARBA00022967"/>
    </source>
</evidence>
<dbReference type="GO" id="GO:0016887">
    <property type="term" value="F:ATP hydrolysis activity"/>
    <property type="evidence" value="ECO:0007669"/>
    <property type="project" value="InterPro"/>
</dbReference>
<feature type="transmembrane region" description="Helical" evidence="19">
    <location>
        <begin position="759"/>
        <end position="785"/>
    </location>
</feature>
<protein>
    <recommendedName>
        <fullName evidence="5">Magnesium-transporting ATPase, P-type 1</fullName>
        <ecNumber evidence="4">7.2.2.14</ecNumber>
    </recommendedName>
    <alternativeName>
        <fullName evidence="16">Mg(2+) transport ATPase, P-type 1</fullName>
    </alternativeName>
</protein>
<feature type="transmembrane region" description="Helical" evidence="19">
    <location>
        <begin position="286"/>
        <end position="305"/>
    </location>
</feature>
<evidence type="ECO:0000256" key="19">
    <source>
        <dbReference type="SAM" id="Phobius"/>
    </source>
</evidence>
<keyword evidence="12" id="KW-0460">Magnesium</keyword>
<dbReference type="PROSITE" id="PS00154">
    <property type="entry name" value="ATPASE_E1_E2"/>
    <property type="match status" value="1"/>
</dbReference>
<proteinExistence type="inferred from homology"/>
<dbReference type="InterPro" id="IPR023214">
    <property type="entry name" value="HAD_sf"/>
</dbReference>
<dbReference type="InterPro" id="IPR004014">
    <property type="entry name" value="ATPase_P-typ_cation-transptr_N"/>
</dbReference>
<keyword evidence="7" id="KW-0997">Cell inner membrane</keyword>
<dbReference type="InterPro" id="IPR023298">
    <property type="entry name" value="ATPase_P-typ_TM_dom_sf"/>
</dbReference>
<dbReference type="GO" id="GO:0005524">
    <property type="term" value="F:ATP binding"/>
    <property type="evidence" value="ECO:0007669"/>
    <property type="project" value="UniProtKB-KW"/>
</dbReference>
<evidence type="ECO:0000256" key="12">
    <source>
        <dbReference type="ARBA" id="ARBA00022842"/>
    </source>
</evidence>
<evidence type="ECO:0000256" key="5">
    <source>
        <dbReference type="ARBA" id="ARBA00013555"/>
    </source>
</evidence>
<feature type="transmembrane region" description="Helical" evidence="19">
    <location>
        <begin position="311"/>
        <end position="337"/>
    </location>
</feature>
<evidence type="ECO:0000256" key="14">
    <source>
        <dbReference type="ARBA" id="ARBA00022989"/>
    </source>
</evidence>
<dbReference type="SFLD" id="SFLDG00002">
    <property type="entry name" value="C1.7:_P-type_atpase_like"/>
    <property type="match status" value="1"/>
</dbReference>
<evidence type="ECO:0000256" key="18">
    <source>
        <dbReference type="SAM" id="MobiDB-lite"/>
    </source>
</evidence>
<dbReference type="InterPro" id="IPR036412">
    <property type="entry name" value="HAD-like_sf"/>
</dbReference>
<dbReference type="NCBIfam" id="NF011702">
    <property type="entry name" value="PRK15122.1"/>
    <property type="match status" value="1"/>
</dbReference>
<comment type="subcellular location">
    <subcellularLocation>
        <location evidence="2">Cell inner membrane</location>
        <topology evidence="2">Multi-pass membrane protein</topology>
    </subcellularLocation>
</comment>
<evidence type="ECO:0000256" key="3">
    <source>
        <dbReference type="ARBA" id="ARBA00008746"/>
    </source>
</evidence>
<keyword evidence="9 19" id="KW-0812">Transmembrane</keyword>
<dbReference type="EC" id="7.2.2.14" evidence="4"/>
<dbReference type="SMART" id="SM00831">
    <property type="entry name" value="Cation_ATPase_N"/>
    <property type="match status" value="1"/>
</dbReference>
<evidence type="ECO:0000256" key="8">
    <source>
        <dbReference type="ARBA" id="ARBA00022553"/>
    </source>
</evidence>
<evidence type="ECO:0000256" key="17">
    <source>
        <dbReference type="ARBA" id="ARBA00047295"/>
    </source>
</evidence>
<dbReference type="InterPro" id="IPR006068">
    <property type="entry name" value="ATPase_P-typ_cation-transptr_C"/>
</dbReference>
<dbReference type="InterPro" id="IPR006415">
    <property type="entry name" value="P-type_ATPase_IIIB"/>
</dbReference>
<dbReference type="Pfam" id="PF13246">
    <property type="entry name" value="Cation_ATPase"/>
    <property type="match status" value="1"/>
</dbReference>